<feature type="compositionally biased region" description="Basic residues" evidence="1">
    <location>
        <begin position="137"/>
        <end position="157"/>
    </location>
</feature>
<name>A0ABQ8DLH6_BRANA</name>
<accession>A0ABQ8DLH6</accession>
<protein>
    <submittedName>
        <fullName evidence="2">Uncharacterized protein</fullName>
    </submittedName>
</protein>
<feature type="compositionally biased region" description="Basic and acidic residues" evidence="1">
    <location>
        <begin position="192"/>
        <end position="207"/>
    </location>
</feature>
<dbReference type="EMBL" id="JAGKQM010000004">
    <property type="protein sequence ID" value="KAH0930212.1"/>
    <property type="molecule type" value="Genomic_DNA"/>
</dbReference>
<feature type="compositionally biased region" description="Basic residues" evidence="1">
    <location>
        <begin position="7"/>
        <end position="17"/>
    </location>
</feature>
<evidence type="ECO:0000313" key="3">
    <source>
        <dbReference type="Proteomes" id="UP000824890"/>
    </source>
</evidence>
<organism evidence="2 3">
    <name type="scientific">Brassica napus</name>
    <name type="common">Rape</name>
    <dbReference type="NCBI Taxonomy" id="3708"/>
    <lineage>
        <taxon>Eukaryota</taxon>
        <taxon>Viridiplantae</taxon>
        <taxon>Streptophyta</taxon>
        <taxon>Embryophyta</taxon>
        <taxon>Tracheophyta</taxon>
        <taxon>Spermatophyta</taxon>
        <taxon>Magnoliopsida</taxon>
        <taxon>eudicotyledons</taxon>
        <taxon>Gunneridae</taxon>
        <taxon>Pentapetalae</taxon>
        <taxon>rosids</taxon>
        <taxon>malvids</taxon>
        <taxon>Brassicales</taxon>
        <taxon>Brassicaceae</taxon>
        <taxon>Brassiceae</taxon>
        <taxon>Brassica</taxon>
    </lineage>
</organism>
<keyword evidence="3" id="KW-1185">Reference proteome</keyword>
<gene>
    <name evidence="2" type="ORF">HID58_015939</name>
</gene>
<feature type="region of interest" description="Disordered" evidence="1">
    <location>
        <begin position="1"/>
        <end position="101"/>
    </location>
</feature>
<feature type="region of interest" description="Disordered" evidence="1">
    <location>
        <begin position="120"/>
        <end position="245"/>
    </location>
</feature>
<dbReference type="Proteomes" id="UP000824890">
    <property type="component" value="Unassembled WGS sequence"/>
</dbReference>
<evidence type="ECO:0000313" key="2">
    <source>
        <dbReference type="EMBL" id="KAH0930212.1"/>
    </source>
</evidence>
<evidence type="ECO:0000256" key="1">
    <source>
        <dbReference type="SAM" id="MobiDB-lite"/>
    </source>
</evidence>
<proteinExistence type="predicted"/>
<comment type="caution">
    <text evidence="2">The sequence shown here is derived from an EMBL/GenBank/DDBJ whole genome shotgun (WGS) entry which is preliminary data.</text>
</comment>
<reference evidence="2 3" key="1">
    <citation type="submission" date="2021-05" db="EMBL/GenBank/DDBJ databases">
        <title>Genome Assembly of Synthetic Allotetraploid Brassica napus Reveals Homoeologous Exchanges between Subgenomes.</title>
        <authorList>
            <person name="Davis J.T."/>
        </authorList>
    </citation>
    <scope>NUCLEOTIDE SEQUENCE [LARGE SCALE GENOMIC DNA]</scope>
    <source>
        <strain evidence="3">cv. Da-Ae</strain>
        <tissue evidence="2">Seedling</tissue>
    </source>
</reference>
<sequence length="268" mass="30126">MTAQLTHYKRPSKRSKKTQITNRAQGPPTTPDQPKEAPSPCGQTLRLRRRPPSEHHQVNQPSIHRRESETTQSTHHHRKRLPLRASIASSRSHPAPFKPITEIEASCNPTQLTVVELRTPSYGISTHPNKPEPKMRTNPKTKPRDQRRRGKATKRFHPRDLDRRRSLYLAGTGSGVDGAKGASASRRQNQITERETSPRFPHPDRALAPETEPPWTALFQSSSKAARRGDETKAEINSFTGGWKAPVTARALTRRQSPDPITDLLSLS</sequence>